<feature type="compositionally biased region" description="Pro residues" evidence="1">
    <location>
        <begin position="144"/>
        <end position="153"/>
    </location>
</feature>
<comment type="caution">
    <text evidence="2">The sequence shown here is derived from an EMBL/GenBank/DDBJ whole genome shotgun (WGS) entry which is preliminary data.</text>
</comment>
<dbReference type="Proteomes" id="UP001153269">
    <property type="component" value="Unassembled WGS sequence"/>
</dbReference>
<evidence type="ECO:0000313" key="2">
    <source>
        <dbReference type="EMBL" id="CAB1455387.1"/>
    </source>
</evidence>
<proteinExistence type="predicted"/>
<dbReference type="AlphaFoldDB" id="A0A9N7ZA26"/>
<keyword evidence="3" id="KW-1185">Reference proteome</keyword>
<sequence length="344" mass="36469">MRSCLNRRVFAAQQAAQIRAHQNSSNHQTSAVGGFLALLMAAPQSGHVTNHTSWEQPGVFAVGDAAAAPVAKEKAAGCLNNNGRLVNIPTVGTDSSSTTASTYTPLEKHTQTHACCSRYTRRRYTVPLRFLGLEPGQSNTLSCTPPPSIPPSPRSTASLHPAALHHPSSFASAPSLHPPKTLHAHSPWGRERLGDRERERVWGLALAAGARCGVNAGSAPLLARVTEPLPRRPQPSARGMSPLHLGWSPRRETVLLPRQRLLAAAAAAVSCDRSSALAQTDICARKDGERRGGKSRGKGEKCKKRGAGTVLQSLPLGSGGDTAALERCPPVLSDRDSPVCGRHK</sequence>
<dbReference type="EMBL" id="CADEAL010004252">
    <property type="protein sequence ID" value="CAB1455387.1"/>
    <property type="molecule type" value="Genomic_DNA"/>
</dbReference>
<feature type="compositionally biased region" description="Basic and acidic residues" evidence="1">
    <location>
        <begin position="287"/>
        <end position="300"/>
    </location>
</feature>
<evidence type="ECO:0000256" key="1">
    <source>
        <dbReference type="SAM" id="MobiDB-lite"/>
    </source>
</evidence>
<organism evidence="2 3">
    <name type="scientific">Pleuronectes platessa</name>
    <name type="common">European plaice</name>
    <dbReference type="NCBI Taxonomy" id="8262"/>
    <lineage>
        <taxon>Eukaryota</taxon>
        <taxon>Metazoa</taxon>
        <taxon>Chordata</taxon>
        <taxon>Craniata</taxon>
        <taxon>Vertebrata</taxon>
        <taxon>Euteleostomi</taxon>
        <taxon>Actinopterygii</taxon>
        <taxon>Neopterygii</taxon>
        <taxon>Teleostei</taxon>
        <taxon>Neoteleostei</taxon>
        <taxon>Acanthomorphata</taxon>
        <taxon>Carangaria</taxon>
        <taxon>Pleuronectiformes</taxon>
        <taxon>Pleuronectoidei</taxon>
        <taxon>Pleuronectidae</taxon>
        <taxon>Pleuronectes</taxon>
    </lineage>
</organism>
<protein>
    <submittedName>
        <fullName evidence="2">Uncharacterized protein</fullName>
    </submittedName>
</protein>
<feature type="region of interest" description="Disordered" evidence="1">
    <location>
        <begin position="287"/>
        <end position="306"/>
    </location>
</feature>
<reference evidence="2" key="1">
    <citation type="submission" date="2020-03" db="EMBL/GenBank/DDBJ databases">
        <authorList>
            <person name="Weist P."/>
        </authorList>
    </citation>
    <scope>NUCLEOTIDE SEQUENCE</scope>
</reference>
<feature type="region of interest" description="Disordered" evidence="1">
    <location>
        <begin position="311"/>
        <end position="344"/>
    </location>
</feature>
<evidence type="ECO:0000313" key="3">
    <source>
        <dbReference type="Proteomes" id="UP001153269"/>
    </source>
</evidence>
<accession>A0A9N7ZA26</accession>
<feature type="region of interest" description="Disordered" evidence="1">
    <location>
        <begin position="136"/>
        <end position="187"/>
    </location>
</feature>
<gene>
    <name evidence="2" type="ORF">PLEPLA_LOCUS43163</name>
</gene>
<name>A0A9N7ZA26_PLEPL</name>